<gene>
    <name evidence="8" type="ORF">GYMLUDRAFT_243310</name>
</gene>
<feature type="signal peptide" evidence="6">
    <location>
        <begin position="1"/>
        <end position="18"/>
    </location>
</feature>
<keyword evidence="9" id="KW-1185">Reference proteome</keyword>
<keyword evidence="3 6" id="KW-0732">Signal</keyword>
<evidence type="ECO:0000313" key="9">
    <source>
        <dbReference type="Proteomes" id="UP000053593"/>
    </source>
</evidence>
<keyword evidence="2" id="KW-0964">Secreted</keyword>
<dbReference type="HOGENOM" id="CLU_1468310_0_0_1"/>
<feature type="region of interest" description="Disordered" evidence="5">
    <location>
        <begin position="113"/>
        <end position="149"/>
    </location>
</feature>
<dbReference type="Pfam" id="PF05730">
    <property type="entry name" value="CFEM"/>
    <property type="match status" value="1"/>
</dbReference>
<evidence type="ECO:0000256" key="1">
    <source>
        <dbReference type="ARBA" id="ARBA00004613"/>
    </source>
</evidence>
<dbReference type="GO" id="GO:0005576">
    <property type="term" value="C:extracellular region"/>
    <property type="evidence" value="ECO:0007669"/>
    <property type="project" value="UniProtKB-SubCell"/>
</dbReference>
<evidence type="ECO:0000313" key="8">
    <source>
        <dbReference type="EMBL" id="KIK61615.1"/>
    </source>
</evidence>
<feature type="compositionally biased region" description="Low complexity" evidence="5">
    <location>
        <begin position="140"/>
        <end position="149"/>
    </location>
</feature>
<dbReference type="EMBL" id="KN834770">
    <property type="protein sequence ID" value="KIK61615.1"/>
    <property type="molecule type" value="Genomic_DNA"/>
</dbReference>
<feature type="domain" description="CFEM" evidence="7">
    <location>
        <begin position="1"/>
        <end position="107"/>
    </location>
</feature>
<dbReference type="PROSITE" id="PS52012">
    <property type="entry name" value="CFEM"/>
    <property type="match status" value="1"/>
</dbReference>
<dbReference type="InterPro" id="IPR008427">
    <property type="entry name" value="Extracellular_membr_CFEM_dom"/>
</dbReference>
<name>A0A0D0BD65_9AGAR</name>
<evidence type="ECO:0000256" key="4">
    <source>
        <dbReference type="ARBA" id="ARBA00023157"/>
    </source>
</evidence>
<evidence type="ECO:0000256" key="5">
    <source>
        <dbReference type="SAM" id="MobiDB-lite"/>
    </source>
</evidence>
<organism evidence="8 9">
    <name type="scientific">Collybiopsis luxurians FD-317 M1</name>
    <dbReference type="NCBI Taxonomy" id="944289"/>
    <lineage>
        <taxon>Eukaryota</taxon>
        <taxon>Fungi</taxon>
        <taxon>Dikarya</taxon>
        <taxon>Basidiomycota</taxon>
        <taxon>Agaricomycotina</taxon>
        <taxon>Agaricomycetes</taxon>
        <taxon>Agaricomycetidae</taxon>
        <taxon>Agaricales</taxon>
        <taxon>Marasmiineae</taxon>
        <taxon>Omphalotaceae</taxon>
        <taxon>Collybiopsis</taxon>
        <taxon>Collybiopsis luxurians</taxon>
    </lineage>
</organism>
<dbReference type="OrthoDB" id="3065412at2759"/>
<accession>A0A0D0BD65</accession>
<comment type="subcellular location">
    <subcellularLocation>
        <location evidence="1">Secreted</location>
    </subcellularLocation>
</comment>
<reference evidence="8 9" key="1">
    <citation type="submission" date="2014-04" db="EMBL/GenBank/DDBJ databases">
        <title>Evolutionary Origins and Diversification of the Mycorrhizal Mutualists.</title>
        <authorList>
            <consortium name="DOE Joint Genome Institute"/>
            <consortium name="Mycorrhizal Genomics Consortium"/>
            <person name="Kohler A."/>
            <person name="Kuo A."/>
            <person name="Nagy L.G."/>
            <person name="Floudas D."/>
            <person name="Copeland A."/>
            <person name="Barry K.W."/>
            <person name="Cichocki N."/>
            <person name="Veneault-Fourrey C."/>
            <person name="LaButti K."/>
            <person name="Lindquist E.A."/>
            <person name="Lipzen A."/>
            <person name="Lundell T."/>
            <person name="Morin E."/>
            <person name="Murat C."/>
            <person name="Riley R."/>
            <person name="Ohm R."/>
            <person name="Sun H."/>
            <person name="Tunlid A."/>
            <person name="Henrissat B."/>
            <person name="Grigoriev I.V."/>
            <person name="Hibbett D.S."/>
            <person name="Martin F."/>
        </authorList>
    </citation>
    <scope>NUCLEOTIDE SEQUENCE [LARGE SCALE GENOMIC DNA]</scope>
    <source>
        <strain evidence="8 9">FD-317 M1</strain>
    </source>
</reference>
<keyword evidence="4" id="KW-1015">Disulfide bond</keyword>
<proteinExistence type="predicted"/>
<evidence type="ECO:0000256" key="3">
    <source>
        <dbReference type="ARBA" id="ARBA00022729"/>
    </source>
</evidence>
<feature type="chain" id="PRO_5002207688" description="CFEM domain-containing protein" evidence="6">
    <location>
        <begin position="19"/>
        <end position="184"/>
    </location>
</feature>
<evidence type="ECO:0000259" key="7">
    <source>
        <dbReference type="PROSITE" id="PS52012"/>
    </source>
</evidence>
<dbReference type="Proteomes" id="UP000053593">
    <property type="component" value="Unassembled WGS sequence"/>
</dbReference>
<feature type="compositionally biased region" description="Polar residues" evidence="5">
    <location>
        <begin position="113"/>
        <end position="139"/>
    </location>
</feature>
<evidence type="ECO:0000256" key="2">
    <source>
        <dbReference type="ARBA" id="ARBA00022525"/>
    </source>
</evidence>
<sequence length="184" mass="17767">MLSLLLTAFALIATLASSQTVPLCVQDCAISAAALAGCSIENAECLCTNSAYISTAQGCIDIDCTTAEQAEGIAYFNVSCAPFLSSGTSLPTSTSVGASLGLSATSVGTTSKADTTSAGATQNPAAPAGSDTTPALATTSSSSSSGSGSKIPGFNGASGNLVTGNDVLKVVVVVVAATVVGTLL</sequence>
<evidence type="ECO:0000256" key="6">
    <source>
        <dbReference type="SAM" id="SignalP"/>
    </source>
</evidence>
<dbReference type="AlphaFoldDB" id="A0A0D0BD65"/>
<protein>
    <recommendedName>
        <fullName evidence="7">CFEM domain-containing protein</fullName>
    </recommendedName>
</protein>